<feature type="region of interest" description="Disordered" evidence="3">
    <location>
        <begin position="25"/>
        <end position="68"/>
    </location>
</feature>
<reference evidence="4" key="1">
    <citation type="journal article" date="2014" name="Int. J. Syst. Evol. Microbiol.">
        <title>Complete genome sequence of Corynebacterium casei LMG S-19264T (=DSM 44701T), isolated from a smear-ripened cheese.</title>
        <authorList>
            <consortium name="US DOE Joint Genome Institute (JGI-PGF)"/>
            <person name="Walter F."/>
            <person name="Albersmeier A."/>
            <person name="Kalinowski J."/>
            <person name="Ruckert C."/>
        </authorList>
    </citation>
    <scope>NUCLEOTIDE SEQUENCE</scope>
    <source>
        <strain evidence="4">KCTC 23310</strain>
    </source>
</reference>
<organism evidence="4 5">
    <name type="scientific">Neogemmobacter tilapiae</name>
    <dbReference type="NCBI Taxonomy" id="875041"/>
    <lineage>
        <taxon>Bacteria</taxon>
        <taxon>Pseudomonadati</taxon>
        <taxon>Pseudomonadota</taxon>
        <taxon>Alphaproteobacteria</taxon>
        <taxon>Rhodobacterales</taxon>
        <taxon>Paracoccaceae</taxon>
        <taxon>Neogemmobacter</taxon>
    </lineage>
</organism>
<dbReference type="PROSITE" id="PS00330">
    <property type="entry name" value="HEMOLYSIN_CALCIUM"/>
    <property type="match status" value="3"/>
</dbReference>
<dbReference type="InterPro" id="IPR050557">
    <property type="entry name" value="RTX_toxin/Mannuronan_C5-epim"/>
</dbReference>
<dbReference type="PANTHER" id="PTHR38340">
    <property type="entry name" value="S-LAYER PROTEIN"/>
    <property type="match status" value="1"/>
</dbReference>
<comment type="subcellular location">
    <subcellularLocation>
        <location evidence="1">Secreted</location>
    </subcellularLocation>
</comment>
<evidence type="ECO:0000256" key="2">
    <source>
        <dbReference type="ARBA" id="ARBA00022525"/>
    </source>
</evidence>
<evidence type="ECO:0000313" key="4">
    <source>
        <dbReference type="EMBL" id="GHC48957.1"/>
    </source>
</evidence>
<dbReference type="EMBL" id="BMYJ01000002">
    <property type="protein sequence ID" value="GHC48957.1"/>
    <property type="molecule type" value="Genomic_DNA"/>
</dbReference>
<name>A0A918THQ6_9RHOB</name>
<comment type="caution">
    <text evidence="4">The sequence shown here is derived from an EMBL/GenBank/DDBJ whole genome shotgun (WGS) entry which is preliminary data.</text>
</comment>
<dbReference type="Gene3D" id="2.150.10.10">
    <property type="entry name" value="Serralysin-like metalloprotease, C-terminal"/>
    <property type="match status" value="3"/>
</dbReference>
<dbReference type="GO" id="GO:0005509">
    <property type="term" value="F:calcium ion binding"/>
    <property type="evidence" value="ECO:0007669"/>
    <property type="project" value="InterPro"/>
</dbReference>
<proteinExistence type="predicted"/>
<protein>
    <recommendedName>
        <fullName evidence="6">Calcium-binding protein</fullName>
    </recommendedName>
</protein>
<dbReference type="Pfam" id="PF00353">
    <property type="entry name" value="HemolysinCabind"/>
    <property type="match status" value="4"/>
</dbReference>
<sequence length="360" mass="36618">MAIIYGTNSSQTLVGTAAGDEIFGWAEGNAPGDEGPAGDDDRLQGENGADLVSGGGGTDTLYGGEGRDTVFGGQGGDSLFGGNGADWLAGGSDLLGLDDGRDTIYGGDGKDFILGRHGNDLLYGGDDNDELVGERGNDVVFGGAGRDLIALNLGLADGADTCDGGTGADRFEFNAASSTRDWSLVLAAGAAGGRLGQVHYKNFESFTFTGGSGHDSVTGSTGADALRGGAGSDVLRGGAGQDLLEGETGFDRLTGGAGADFFKFSGTVSSLKTDQITDFVSGQDKIRLSITDFNIGSSLATAFRLGTTAQDANDRLIYHRATGKLYADLDGVGGQNKILFAQLNPGTELRPGDFDLFGIA</sequence>
<dbReference type="GO" id="GO:0005615">
    <property type="term" value="C:extracellular space"/>
    <property type="evidence" value="ECO:0007669"/>
    <property type="project" value="InterPro"/>
</dbReference>
<reference evidence="4" key="2">
    <citation type="submission" date="2020-09" db="EMBL/GenBank/DDBJ databases">
        <authorList>
            <person name="Sun Q."/>
            <person name="Kim S."/>
        </authorList>
    </citation>
    <scope>NUCLEOTIDE SEQUENCE</scope>
    <source>
        <strain evidence="4">KCTC 23310</strain>
    </source>
</reference>
<accession>A0A918THQ6</accession>
<dbReference type="InterPro" id="IPR011049">
    <property type="entry name" value="Serralysin-like_metalloprot_C"/>
</dbReference>
<dbReference type="RefSeq" id="WP_189410409.1">
    <property type="nucleotide sequence ID" value="NZ_BMYJ01000002.1"/>
</dbReference>
<keyword evidence="2" id="KW-0964">Secreted</keyword>
<dbReference type="Proteomes" id="UP000638981">
    <property type="component" value="Unassembled WGS sequence"/>
</dbReference>
<dbReference type="InterPro" id="IPR018511">
    <property type="entry name" value="Hemolysin-typ_Ca-bd_CS"/>
</dbReference>
<evidence type="ECO:0008006" key="6">
    <source>
        <dbReference type="Google" id="ProtNLM"/>
    </source>
</evidence>
<gene>
    <name evidence="4" type="ORF">GCM10007315_08820</name>
</gene>
<keyword evidence="5" id="KW-1185">Reference proteome</keyword>
<dbReference type="SUPFAM" id="SSF51120">
    <property type="entry name" value="beta-Roll"/>
    <property type="match status" value="3"/>
</dbReference>
<evidence type="ECO:0000313" key="5">
    <source>
        <dbReference type="Proteomes" id="UP000638981"/>
    </source>
</evidence>
<evidence type="ECO:0000256" key="1">
    <source>
        <dbReference type="ARBA" id="ARBA00004613"/>
    </source>
</evidence>
<dbReference type="PRINTS" id="PR00313">
    <property type="entry name" value="CABNDNGRPT"/>
</dbReference>
<evidence type="ECO:0000256" key="3">
    <source>
        <dbReference type="SAM" id="MobiDB-lite"/>
    </source>
</evidence>
<dbReference type="AlphaFoldDB" id="A0A918THQ6"/>
<dbReference type="PANTHER" id="PTHR38340:SF1">
    <property type="entry name" value="S-LAYER PROTEIN"/>
    <property type="match status" value="1"/>
</dbReference>
<dbReference type="InterPro" id="IPR001343">
    <property type="entry name" value="Hemolysn_Ca-bd"/>
</dbReference>